<organism evidence="1 2">
    <name type="scientific">Rattus norvegicus</name>
    <name type="common">Rat</name>
    <dbReference type="NCBI Taxonomy" id="10116"/>
    <lineage>
        <taxon>Eukaryota</taxon>
        <taxon>Metazoa</taxon>
        <taxon>Chordata</taxon>
        <taxon>Craniata</taxon>
        <taxon>Vertebrata</taxon>
        <taxon>Euteleostomi</taxon>
        <taxon>Mammalia</taxon>
        <taxon>Eutheria</taxon>
        <taxon>Euarchontoglires</taxon>
        <taxon>Glires</taxon>
        <taxon>Rodentia</taxon>
        <taxon>Myomorpha</taxon>
        <taxon>Muroidea</taxon>
        <taxon>Muridae</taxon>
        <taxon>Murinae</taxon>
        <taxon>Rattus</taxon>
    </lineage>
</organism>
<dbReference type="AlphaFoldDB" id="A6KMM2"/>
<protein>
    <submittedName>
        <fullName evidence="1">RCG40974</fullName>
    </submittedName>
</protein>
<sequence length="41" mass="4615">MPFAAFIKARTNSVQRPDDTDPMKILVVDEGIVERTGENRP</sequence>
<name>A6KMM2_RAT</name>
<evidence type="ECO:0000313" key="1">
    <source>
        <dbReference type="EMBL" id="EDL87852.1"/>
    </source>
</evidence>
<accession>A6KMM2</accession>
<proteinExistence type="predicted"/>
<reference evidence="2" key="1">
    <citation type="submission" date="2005-09" db="EMBL/GenBank/DDBJ databases">
        <authorList>
            <person name="Mural R.J."/>
            <person name="Li P.W."/>
            <person name="Adams M.D."/>
            <person name="Amanatides P.G."/>
            <person name="Baden-Tillson H."/>
            <person name="Barnstead M."/>
            <person name="Chin S.H."/>
            <person name="Dew I."/>
            <person name="Evans C.A."/>
            <person name="Ferriera S."/>
            <person name="Flanigan M."/>
            <person name="Fosler C."/>
            <person name="Glodek A."/>
            <person name="Gu Z."/>
            <person name="Holt R.A."/>
            <person name="Jennings D."/>
            <person name="Kraft C.L."/>
            <person name="Lu F."/>
            <person name="Nguyen T."/>
            <person name="Nusskern D.R."/>
            <person name="Pfannkoch C.M."/>
            <person name="Sitter C."/>
            <person name="Sutton G.G."/>
            <person name="Venter J.C."/>
            <person name="Wang Z."/>
            <person name="Woodage T."/>
            <person name="Zheng X.H."/>
            <person name="Zhong F."/>
        </authorList>
    </citation>
    <scope>NUCLEOTIDE SEQUENCE [LARGE SCALE GENOMIC DNA]</scope>
    <source>
        <strain>BN</strain>
        <strain evidence="2">Sprague-Dawley</strain>
    </source>
</reference>
<dbReference type="Proteomes" id="UP000234681">
    <property type="component" value="Chromosome 2"/>
</dbReference>
<dbReference type="EMBL" id="CH474068">
    <property type="protein sequence ID" value="EDL87852.1"/>
    <property type="molecule type" value="Genomic_DNA"/>
</dbReference>
<gene>
    <name evidence="1" type="ORF">rCG_40974</name>
</gene>
<evidence type="ECO:0000313" key="2">
    <source>
        <dbReference type="Proteomes" id="UP000234681"/>
    </source>
</evidence>